<dbReference type="Pfam" id="PF06984">
    <property type="entry name" value="MRP-L47"/>
    <property type="match status" value="1"/>
</dbReference>
<dbReference type="InterPro" id="IPR010729">
    <property type="entry name" value="Ribosomal_uL29_mit"/>
</dbReference>
<dbReference type="PANTHER" id="PTHR21183:SF18">
    <property type="entry name" value="LARGE RIBOSOMAL SUBUNIT PROTEIN UL29M"/>
    <property type="match status" value="1"/>
</dbReference>
<keyword evidence="10" id="KW-1185">Reference proteome</keyword>
<evidence type="ECO:0000313" key="10">
    <source>
        <dbReference type="Proteomes" id="UP001320420"/>
    </source>
</evidence>
<keyword evidence="4" id="KW-0496">Mitochondrion</keyword>
<dbReference type="Proteomes" id="UP001320420">
    <property type="component" value="Unassembled WGS sequence"/>
</dbReference>
<feature type="compositionally biased region" description="Polar residues" evidence="8">
    <location>
        <begin position="304"/>
        <end position="313"/>
    </location>
</feature>
<organism evidence="9 10">
    <name type="scientific">Diatrype stigma</name>
    <dbReference type="NCBI Taxonomy" id="117547"/>
    <lineage>
        <taxon>Eukaryota</taxon>
        <taxon>Fungi</taxon>
        <taxon>Dikarya</taxon>
        <taxon>Ascomycota</taxon>
        <taxon>Pezizomycotina</taxon>
        <taxon>Sordariomycetes</taxon>
        <taxon>Xylariomycetidae</taxon>
        <taxon>Xylariales</taxon>
        <taxon>Diatrypaceae</taxon>
        <taxon>Diatrype</taxon>
    </lineage>
</organism>
<dbReference type="GO" id="GO:0005762">
    <property type="term" value="C:mitochondrial large ribosomal subunit"/>
    <property type="evidence" value="ECO:0007669"/>
    <property type="project" value="TreeGrafter"/>
</dbReference>
<protein>
    <recommendedName>
        <fullName evidence="6">Large ribosomal subunit protein uL29m</fullName>
    </recommendedName>
    <alternativeName>
        <fullName evidence="7">54S ribosomal protein L4, mitochondrial</fullName>
    </alternativeName>
</protein>
<feature type="compositionally biased region" description="Low complexity" evidence="8">
    <location>
        <begin position="256"/>
        <end position="268"/>
    </location>
</feature>
<dbReference type="GO" id="GO:0003735">
    <property type="term" value="F:structural constituent of ribosome"/>
    <property type="evidence" value="ECO:0007669"/>
    <property type="project" value="InterPro"/>
</dbReference>
<comment type="subcellular location">
    <subcellularLocation>
        <location evidence="1">Mitochondrion</location>
    </subcellularLocation>
</comment>
<evidence type="ECO:0000256" key="5">
    <source>
        <dbReference type="ARBA" id="ARBA00023274"/>
    </source>
</evidence>
<dbReference type="Gene3D" id="6.10.330.20">
    <property type="match status" value="1"/>
</dbReference>
<accession>A0AAN9V540</accession>
<gene>
    <name evidence="9" type="primary">MRPL4</name>
    <name evidence="9" type="ORF">SLS62_004290</name>
</gene>
<dbReference type="EMBL" id="JAKJXP020000026">
    <property type="protein sequence ID" value="KAK7753668.1"/>
    <property type="molecule type" value="Genomic_DNA"/>
</dbReference>
<evidence type="ECO:0000256" key="3">
    <source>
        <dbReference type="ARBA" id="ARBA00022980"/>
    </source>
</evidence>
<dbReference type="AlphaFoldDB" id="A0AAN9V540"/>
<name>A0AAN9V540_9PEZI</name>
<evidence type="ECO:0000256" key="6">
    <source>
        <dbReference type="ARBA" id="ARBA00035289"/>
    </source>
</evidence>
<dbReference type="InterPro" id="IPR038340">
    <property type="entry name" value="MRP-L47_sf"/>
</dbReference>
<evidence type="ECO:0000256" key="2">
    <source>
        <dbReference type="ARBA" id="ARBA00009254"/>
    </source>
</evidence>
<dbReference type="PANTHER" id="PTHR21183">
    <property type="entry name" value="RIBOSOMAL PROTEIN L47, MITOCHONDRIAL-RELATED"/>
    <property type="match status" value="1"/>
</dbReference>
<evidence type="ECO:0000256" key="1">
    <source>
        <dbReference type="ARBA" id="ARBA00004173"/>
    </source>
</evidence>
<feature type="compositionally biased region" description="Low complexity" evidence="8">
    <location>
        <begin position="40"/>
        <end position="53"/>
    </location>
</feature>
<keyword evidence="5" id="KW-0687">Ribonucleoprotein</keyword>
<comment type="similarity">
    <text evidence="2">Belongs to the universal ribosomal protein uL29 family.</text>
</comment>
<feature type="region of interest" description="Disordered" evidence="8">
    <location>
        <begin position="241"/>
        <end position="313"/>
    </location>
</feature>
<reference evidence="9 10" key="1">
    <citation type="submission" date="2024-02" db="EMBL/GenBank/DDBJ databases">
        <title>De novo assembly and annotation of 12 fungi associated with fruit tree decline syndrome in Ontario, Canada.</title>
        <authorList>
            <person name="Sulman M."/>
            <person name="Ellouze W."/>
            <person name="Ilyukhin E."/>
        </authorList>
    </citation>
    <scope>NUCLEOTIDE SEQUENCE [LARGE SCALE GENOMIC DNA]</scope>
    <source>
        <strain evidence="9 10">M11/M66-122</strain>
    </source>
</reference>
<dbReference type="GO" id="GO:0032543">
    <property type="term" value="P:mitochondrial translation"/>
    <property type="evidence" value="ECO:0007669"/>
    <property type="project" value="TreeGrafter"/>
</dbReference>
<proteinExistence type="inferred from homology"/>
<comment type="caution">
    <text evidence="9">The sequence shown here is derived from an EMBL/GenBank/DDBJ whole genome shotgun (WGS) entry which is preliminary data.</text>
</comment>
<sequence length="313" mass="35779">MASAASIRPAIGRILRPYVALQTSQITPLAILSSTSGSLQQRQQQQQPQQQQRCPFSSTPSHNERRPRRDNNRLRGLSTIYRSGPRFRMNVQKKDMPKAAPDYDPAQDVVVDPDHGLWQFFYGKDKVVLTPEEDAEHGRAWTVEELRRKSWEDLHRLWWVCVKERNRIVTHRHEKKTQNFVSGKEETSARLAEVRRTMRCIKHTLTERFYAWEDARRLAESDPEIDLSGKGQAFNPASFYEEEAAAAGGEGEGEGEYQATEGQQQQSQEDGKQVLEPELQPEQQQEKMGAETVDPSTIPPSSRPAETQNTTRP</sequence>
<feature type="compositionally biased region" description="Basic and acidic residues" evidence="8">
    <location>
        <begin position="62"/>
        <end position="73"/>
    </location>
</feature>
<keyword evidence="3 9" id="KW-0689">Ribosomal protein</keyword>
<evidence type="ECO:0000256" key="4">
    <source>
        <dbReference type="ARBA" id="ARBA00023128"/>
    </source>
</evidence>
<evidence type="ECO:0000256" key="7">
    <source>
        <dbReference type="ARBA" id="ARBA00035399"/>
    </source>
</evidence>
<evidence type="ECO:0000313" key="9">
    <source>
        <dbReference type="EMBL" id="KAK7753668.1"/>
    </source>
</evidence>
<evidence type="ECO:0000256" key="8">
    <source>
        <dbReference type="SAM" id="MobiDB-lite"/>
    </source>
</evidence>
<feature type="region of interest" description="Disordered" evidence="8">
    <location>
        <begin position="37"/>
        <end position="75"/>
    </location>
</feature>